<dbReference type="SMART" id="SM00304">
    <property type="entry name" value="HAMP"/>
    <property type="match status" value="1"/>
</dbReference>
<dbReference type="PANTHER" id="PTHR43047">
    <property type="entry name" value="TWO-COMPONENT HISTIDINE PROTEIN KINASE"/>
    <property type="match status" value="1"/>
</dbReference>
<reference evidence="11 12" key="1">
    <citation type="submission" date="2018-06" db="EMBL/GenBank/DDBJ databases">
        <authorList>
            <consortium name="Pathogen Informatics"/>
            <person name="Doyle S."/>
        </authorList>
    </citation>
    <scope>NUCLEOTIDE SEQUENCE [LARGE SCALE GENOMIC DNA]</scope>
    <source>
        <strain evidence="11 12">NCTC11801</strain>
    </source>
</reference>
<dbReference type="NCBIfam" id="NF008543">
    <property type="entry name" value="PRK11466.1"/>
    <property type="match status" value="1"/>
</dbReference>
<dbReference type="CDD" id="cd00082">
    <property type="entry name" value="HisKA"/>
    <property type="match status" value="1"/>
</dbReference>
<dbReference type="InterPro" id="IPR005467">
    <property type="entry name" value="His_kinase_dom"/>
</dbReference>
<dbReference type="PROSITE" id="PS50109">
    <property type="entry name" value="HIS_KIN"/>
    <property type="match status" value="1"/>
</dbReference>
<feature type="domain" description="HAMP" evidence="10">
    <location>
        <begin position="339"/>
        <end position="395"/>
    </location>
</feature>
<dbReference type="Gene3D" id="1.10.287.130">
    <property type="match status" value="1"/>
</dbReference>
<dbReference type="Pfam" id="PF00512">
    <property type="entry name" value="HisKA"/>
    <property type="match status" value="1"/>
</dbReference>
<evidence type="ECO:0000259" key="10">
    <source>
        <dbReference type="PROSITE" id="PS50885"/>
    </source>
</evidence>
<evidence type="ECO:0000256" key="2">
    <source>
        <dbReference type="ARBA" id="ARBA00004370"/>
    </source>
</evidence>
<organism evidence="11 12">
    <name type="scientific">Providencia rettgeri</name>
    <dbReference type="NCBI Taxonomy" id="587"/>
    <lineage>
        <taxon>Bacteria</taxon>
        <taxon>Pseudomonadati</taxon>
        <taxon>Pseudomonadota</taxon>
        <taxon>Gammaproteobacteria</taxon>
        <taxon>Enterobacterales</taxon>
        <taxon>Morganellaceae</taxon>
        <taxon>Providencia</taxon>
    </lineage>
</organism>
<dbReference type="Gene3D" id="6.10.340.10">
    <property type="match status" value="1"/>
</dbReference>
<dbReference type="GO" id="GO:0009927">
    <property type="term" value="F:histidine phosphotransfer kinase activity"/>
    <property type="evidence" value="ECO:0007669"/>
    <property type="project" value="TreeGrafter"/>
</dbReference>
<evidence type="ECO:0000313" key="12">
    <source>
        <dbReference type="Proteomes" id="UP000254208"/>
    </source>
</evidence>
<feature type="transmembrane region" description="Helical" evidence="8">
    <location>
        <begin position="317"/>
        <end position="338"/>
    </location>
</feature>
<keyword evidence="4" id="KW-0597">Phosphoprotein</keyword>
<dbReference type="InterPro" id="IPR003661">
    <property type="entry name" value="HisK_dim/P_dom"/>
</dbReference>
<keyword evidence="6" id="KW-0418">Kinase</keyword>
<dbReference type="SUPFAM" id="SSF47384">
    <property type="entry name" value="Homodimeric domain of signal transducing histidine kinase"/>
    <property type="match status" value="1"/>
</dbReference>
<keyword evidence="8" id="KW-0812">Transmembrane</keyword>
<sequence length="614" mass="68400">MAVLTFISTLVGWYNLRFVSQVEQANTEALIPTMNMARQLSEASAWELFSAQNLTNADSESIWLAQGRMLTAQSLKITNLLKTLREQGFNTQDIEQQEKEIAQSLSQQGELVGQRLKLRTEQQQLRQHIIAAAGDIAQKAHGQANNAATSAGATQVSIYDLIERKQGEQAQQALDQLIDIDLEYASQMNELRLSAMRVQQMVLNLGSNQPNRNMAELENQLNSAVKILQRRQKYIEDPAVRSQVENALNSVKRYIELITLYRQDNDITTRLQILSQNNIDQFARFSSEVAQLVDIIELRNQTALGQLKQASERGQNWLLALSIVSLLSLILILWRVVYRLVTKPLAQQTQALQRLLEGDIDSAFPETAGVKELDTIGRLMDAFRASVHALNNQREQLADQVKVRTAELRVMVVEHRKARAEAEKANQAKSAFLAAMSHEIRTPLYGILGTAQLLLENKALNQYHDDLYAITDSGESLLAILNDILDYSAIEAGGQNVSINEEPFEPKPLLESTLYLMNASNKNHAIQLVADIADDLPTALQGDPLRIRQIITNLLSNALRFTQQGGLLCVVAVMANIGLLKWKTPGVALITRDLLIFLSHLCKSIASGVEQGLG</sequence>
<dbReference type="EMBL" id="UGTZ01000001">
    <property type="protein sequence ID" value="SUC30355.1"/>
    <property type="molecule type" value="Genomic_DNA"/>
</dbReference>
<evidence type="ECO:0000256" key="4">
    <source>
        <dbReference type="ARBA" id="ARBA00022553"/>
    </source>
</evidence>
<keyword evidence="8" id="KW-0472">Membrane</keyword>
<proteinExistence type="predicted"/>
<feature type="domain" description="Histidine kinase" evidence="9">
    <location>
        <begin position="435"/>
        <end position="614"/>
    </location>
</feature>
<dbReference type="InterPro" id="IPR038188">
    <property type="entry name" value="TorS_sensor_sf"/>
</dbReference>
<dbReference type="EC" id="2.7.13.3" evidence="3"/>
<dbReference type="Gene3D" id="1.20.58.920">
    <property type="match status" value="1"/>
</dbReference>
<dbReference type="GO" id="GO:0000155">
    <property type="term" value="F:phosphorelay sensor kinase activity"/>
    <property type="evidence" value="ECO:0007669"/>
    <property type="project" value="InterPro"/>
</dbReference>
<dbReference type="PANTHER" id="PTHR43047:SF72">
    <property type="entry name" value="OSMOSENSING HISTIDINE PROTEIN KINASE SLN1"/>
    <property type="match status" value="1"/>
</dbReference>
<comment type="subcellular location">
    <subcellularLocation>
        <location evidence="2">Membrane</location>
    </subcellularLocation>
</comment>
<gene>
    <name evidence="11" type="primary">torS_1</name>
    <name evidence="11" type="ORF">NCTC11801_01281</name>
</gene>
<dbReference type="AlphaFoldDB" id="A0A379FNM2"/>
<keyword evidence="7" id="KW-0175">Coiled coil</keyword>
<evidence type="ECO:0000256" key="6">
    <source>
        <dbReference type="ARBA" id="ARBA00022777"/>
    </source>
</evidence>
<accession>A0A379FNM2</accession>
<dbReference type="GO" id="GO:0005886">
    <property type="term" value="C:plasma membrane"/>
    <property type="evidence" value="ECO:0007669"/>
    <property type="project" value="TreeGrafter"/>
</dbReference>
<evidence type="ECO:0000256" key="8">
    <source>
        <dbReference type="SAM" id="Phobius"/>
    </source>
</evidence>
<protein>
    <recommendedName>
        <fullName evidence="3">histidine kinase</fullName>
        <ecNumber evidence="3">2.7.13.3</ecNumber>
    </recommendedName>
</protein>
<dbReference type="InterPro" id="IPR036097">
    <property type="entry name" value="HisK_dim/P_sf"/>
</dbReference>
<dbReference type="PROSITE" id="PS50885">
    <property type="entry name" value="HAMP"/>
    <property type="match status" value="1"/>
</dbReference>
<evidence type="ECO:0000259" key="9">
    <source>
        <dbReference type="PROSITE" id="PS50109"/>
    </source>
</evidence>
<keyword evidence="5 11" id="KW-0808">Transferase</keyword>
<dbReference type="Gene3D" id="3.30.565.10">
    <property type="entry name" value="Histidine kinase-like ATPase, C-terminal domain"/>
    <property type="match status" value="1"/>
</dbReference>
<evidence type="ECO:0000256" key="1">
    <source>
        <dbReference type="ARBA" id="ARBA00000085"/>
    </source>
</evidence>
<comment type="catalytic activity">
    <reaction evidence="1">
        <text>ATP + protein L-histidine = ADP + protein N-phospho-L-histidine.</text>
        <dbReference type="EC" id="2.7.13.3"/>
    </reaction>
</comment>
<evidence type="ECO:0000256" key="5">
    <source>
        <dbReference type="ARBA" id="ARBA00022679"/>
    </source>
</evidence>
<dbReference type="SMART" id="SM00388">
    <property type="entry name" value="HisKA"/>
    <property type="match status" value="1"/>
</dbReference>
<evidence type="ECO:0000256" key="3">
    <source>
        <dbReference type="ARBA" id="ARBA00012438"/>
    </source>
</evidence>
<evidence type="ECO:0000256" key="7">
    <source>
        <dbReference type="SAM" id="Coils"/>
    </source>
</evidence>
<dbReference type="InterPro" id="IPR036890">
    <property type="entry name" value="HATPase_C_sf"/>
</dbReference>
<dbReference type="InterPro" id="IPR003660">
    <property type="entry name" value="HAMP_dom"/>
</dbReference>
<keyword evidence="8" id="KW-1133">Transmembrane helix</keyword>
<dbReference type="Pfam" id="PF21689">
    <property type="entry name" value="TorS_sensor_domain"/>
    <property type="match status" value="1"/>
</dbReference>
<dbReference type="CDD" id="cd16172">
    <property type="entry name" value="TorS_sensor_domain"/>
    <property type="match status" value="1"/>
</dbReference>
<name>A0A379FNM2_PRORE</name>
<dbReference type="InterPro" id="IPR037952">
    <property type="entry name" value="Sensor_TorS"/>
</dbReference>
<evidence type="ECO:0000313" key="11">
    <source>
        <dbReference type="EMBL" id="SUC30355.1"/>
    </source>
</evidence>
<dbReference type="Proteomes" id="UP000254208">
    <property type="component" value="Unassembled WGS sequence"/>
</dbReference>
<dbReference type="SUPFAM" id="SSF55874">
    <property type="entry name" value="ATPase domain of HSP90 chaperone/DNA topoisomerase II/histidine kinase"/>
    <property type="match status" value="1"/>
</dbReference>
<feature type="coiled-coil region" evidence="7">
    <location>
        <begin position="380"/>
        <end position="423"/>
    </location>
</feature>